<proteinExistence type="predicted"/>
<dbReference type="InterPro" id="IPR036890">
    <property type="entry name" value="HATPase_C_sf"/>
</dbReference>
<reference evidence="8" key="1">
    <citation type="submission" date="2019-10" db="EMBL/GenBank/DDBJ databases">
        <title>Streptomyces sp. nov., a novel actinobacterium isolated from alkaline environment.</title>
        <authorList>
            <person name="Golinska P."/>
        </authorList>
    </citation>
    <scope>NUCLEOTIDE SEQUENCE [LARGE SCALE GENOMIC DNA]</scope>
    <source>
        <strain evidence="8">DSM 42118</strain>
    </source>
</reference>
<dbReference type="EC" id="2.7.13.3" evidence="2"/>
<feature type="non-terminal residue" evidence="7">
    <location>
        <position position="387"/>
    </location>
</feature>
<dbReference type="SUPFAM" id="SSF55874">
    <property type="entry name" value="ATPase domain of HSP90 chaperone/DNA topoisomerase II/histidine kinase"/>
    <property type="match status" value="1"/>
</dbReference>
<dbReference type="GO" id="GO:0005886">
    <property type="term" value="C:plasma membrane"/>
    <property type="evidence" value="ECO:0007669"/>
    <property type="project" value="TreeGrafter"/>
</dbReference>
<sequence length="387" mass="42279">MSPAFEALLAGGLVVSTGAAGALGLVLRSTRRRAEEEQRRVRLRAEATVLETRRLAAADTDELRRRLEGHRLLLEAVLEETRELVERRLPAVIDTRARRYPGVVVPGVATELVRGNELEELHSRVLALVGEAVEVTEERIGRAARAGVRGTADETQALLVRLQDRIDRELEKDTGGGPHVQGLSDIDHLTTMALHMVQRLRILAGSWPGLQRADCTVREIIESARGRIGDYRRVDYTYQPDIGEQLVEGRVVEPITVALAELLGNATAYSGDRVPVHARWVPKGFRIVVEDSGAGMNAFQLDYAERWLSAPDTTLDVTALEDERRLGFAVVGRLARDYGFRVDVSAPSSSGGVKAVVFVPHHLLAEPARSTSASPLFSSPPPTAPLA</sequence>
<name>A0A7W3TEU9_9ACTN</name>
<dbReference type="GO" id="GO:0004673">
    <property type="term" value="F:protein histidine kinase activity"/>
    <property type="evidence" value="ECO:0007669"/>
    <property type="project" value="UniProtKB-EC"/>
</dbReference>
<dbReference type="Gene3D" id="3.30.565.10">
    <property type="entry name" value="Histidine kinase-like ATPase, C-terminal domain"/>
    <property type="match status" value="1"/>
</dbReference>
<dbReference type="GO" id="GO:0000160">
    <property type="term" value="P:phosphorelay signal transduction system"/>
    <property type="evidence" value="ECO:0007669"/>
    <property type="project" value="TreeGrafter"/>
</dbReference>
<organism evidence="7 8">
    <name type="scientific">Streptomyces alkaliphilus</name>
    <dbReference type="NCBI Taxonomy" id="1472722"/>
    <lineage>
        <taxon>Bacteria</taxon>
        <taxon>Bacillati</taxon>
        <taxon>Actinomycetota</taxon>
        <taxon>Actinomycetes</taxon>
        <taxon>Kitasatosporales</taxon>
        <taxon>Streptomycetaceae</taxon>
        <taxon>Streptomyces</taxon>
    </lineage>
</organism>
<keyword evidence="3" id="KW-0597">Phosphoprotein</keyword>
<comment type="catalytic activity">
    <reaction evidence="1">
        <text>ATP + protein L-histidine = ADP + protein N-phospho-L-histidine.</text>
        <dbReference type="EC" id="2.7.13.3"/>
    </reaction>
</comment>
<keyword evidence="5 7" id="KW-0418">Kinase</keyword>
<dbReference type="EMBL" id="VKHT01000531">
    <property type="protein sequence ID" value="MBB0245568.1"/>
    <property type="molecule type" value="Genomic_DNA"/>
</dbReference>
<dbReference type="InterPro" id="IPR050428">
    <property type="entry name" value="TCS_sensor_his_kinase"/>
</dbReference>
<dbReference type="PANTHER" id="PTHR45436">
    <property type="entry name" value="SENSOR HISTIDINE KINASE YKOH"/>
    <property type="match status" value="1"/>
</dbReference>
<evidence type="ECO:0000256" key="2">
    <source>
        <dbReference type="ARBA" id="ARBA00012438"/>
    </source>
</evidence>
<feature type="domain" description="Histidine kinase/HSP90-like ATPase" evidence="6">
    <location>
        <begin position="255"/>
        <end position="360"/>
    </location>
</feature>
<dbReference type="RefSeq" id="WP_182607035.1">
    <property type="nucleotide sequence ID" value="NZ_VKHT01000531.1"/>
</dbReference>
<evidence type="ECO:0000256" key="5">
    <source>
        <dbReference type="ARBA" id="ARBA00022777"/>
    </source>
</evidence>
<dbReference type="AlphaFoldDB" id="A0A7W3TEU9"/>
<dbReference type="InterPro" id="IPR003594">
    <property type="entry name" value="HATPase_dom"/>
</dbReference>
<evidence type="ECO:0000256" key="1">
    <source>
        <dbReference type="ARBA" id="ARBA00000085"/>
    </source>
</evidence>
<comment type="caution">
    <text evidence="7">The sequence shown here is derived from an EMBL/GenBank/DDBJ whole genome shotgun (WGS) entry which is preliminary data.</text>
</comment>
<evidence type="ECO:0000313" key="8">
    <source>
        <dbReference type="Proteomes" id="UP000538929"/>
    </source>
</evidence>
<keyword evidence="8" id="KW-1185">Reference proteome</keyword>
<evidence type="ECO:0000259" key="6">
    <source>
        <dbReference type="Pfam" id="PF02518"/>
    </source>
</evidence>
<protein>
    <recommendedName>
        <fullName evidence="2">histidine kinase</fullName>
        <ecNumber evidence="2">2.7.13.3</ecNumber>
    </recommendedName>
</protein>
<evidence type="ECO:0000256" key="3">
    <source>
        <dbReference type="ARBA" id="ARBA00022553"/>
    </source>
</evidence>
<evidence type="ECO:0000256" key="4">
    <source>
        <dbReference type="ARBA" id="ARBA00022679"/>
    </source>
</evidence>
<dbReference type="Pfam" id="PF02518">
    <property type="entry name" value="HATPase_c"/>
    <property type="match status" value="1"/>
</dbReference>
<dbReference type="Proteomes" id="UP000538929">
    <property type="component" value="Unassembled WGS sequence"/>
</dbReference>
<accession>A0A7W3TEU9</accession>
<dbReference type="PANTHER" id="PTHR45436:SF5">
    <property type="entry name" value="SENSOR HISTIDINE KINASE TRCS"/>
    <property type="match status" value="1"/>
</dbReference>
<keyword evidence="4" id="KW-0808">Transferase</keyword>
<evidence type="ECO:0000313" key="7">
    <source>
        <dbReference type="EMBL" id="MBB0245568.1"/>
    </source>
</evidence>
<gene>
    <name evidence="7" type="ORF">FNQ90_16015</name>
</gene>